<reference evidence="2" key="1">
    <citation type="submission" date="2014-03" db="EMBL/GenBank/DDBJ databases">
        <title>Draft genome sequencing of Oceanobacillus picturae strain S1 isolated from human gut.</title>
        <authorList>
            <person name="Croce O."/>
            <person name="Lagier J.C."/>
            <person name="Raoult D."/>
        </authorList>
    </citation>
    <scope>NUCLEOTIDE SEQUENCE [LARGE SCALE GENOMIC DNA]</scope>
    <source>
        <strain evidence="2">S1</strain>
    </source>
</reference>
<organism evidence="2 3">
    <name type="scientific">Oceanobacillus picturae</name>
    <dbReference type="NCBI Taxonomy" id="171693"/>
    <lineage>
        <taxon>Bacteria</taxon>
        <taxon>Bacillati</taxon>
        <taxon>Bacillota</taxon>
        <taxon>Bacilli</taxon>
        <taxon>Bacillales</taxon>
        <taxon>Bacillaceae</taxon>
        <taxon>Oceanobacillus</taxon>
    </lineage>
</organism>
<proteinExistence type="predicted"/>
<keyword evidence="1" id="KW-1133">Transmembrane helix</keyword>
<evidence type="ECO:0000313" key="3">
    <source>
        <dbReference type="Proteomes" id="UP000028863"/>
    </source>
</evidence>
<sequence length="100" mass="12120">MNDEQQQLLTDLENKQTNITKGFTDYWHNHSSFDTWQFWLHVMFLLVPLVILYFKIDRKKALLLGFYGFNVHVWFTYIDTFGAKLGFWSYPFQTYANNHN</sequence>
<dbReference type="RefSeq" id="WP_231495263.1">
    <property type="nucleotide sequence ID" value="NZ_CABLBW010000003.1"/>
</dbReference>
<reference evidence="2" key="2">
    <citation type="submission" date="2014-03" db="EMBL/GenBank/DDBJ databases">
        <authorList>
            <person name="Urmite Genomes"/>
        </authorList>
    </citation>
    <scope>NUCLEOTIDE SEQUENCE</scope>
    <source>
        <strain evidence="2">S1</strain>
    </source>
</reference>
<dbReference type="AlphaFoldDB" id="W9BET6"/>
<dbReference type="Proteomes" id="UP000028863">
    <property type="component" value="Unassembled WGS sequence"/>
</dbReference>
<keyword evidence="3" id="KW-1185">Reference proteome</keyword>
<protein>
    <submittedName>
        <fullName evidence="2">Uncharacterized protein</fullName>
    </submittedName>
</protein>
<gene>
    <name evidence="2" type="ORF">BN988_03357</name>
</gene>
<evidence type="ECO:0000256" key="1">
    <source>
        <dbReference type="SAM" id="Phobius"/>
    </source>
</evidence>
<keyword evidence="1" id="KW-0812">Transmembrane</keyword>
<comment type="caution">
    <text evidence="2">The sequence shown here is derived from an EMBL/GenBank/DDBJ whole genome shotgun (WGS) entry which is preliminary data.</text>
</comment>
<evidence type="ECO:0000313" key="2">
    <source>
        <dbReference type="EMBL" id="CDO04790.1"/>
    </source>
</evidence>
<dbReference type="EMBL" id="CCAX010000003">
    <property type="protein sequence ID" value="CDO04790.1"/>
    <property type="molecule type" value="Genomic_DNA"/>
</dbReference>
<feature type="transmembrane region" description="Helical" evidence="1">
    <location>
        <begin position="36"/>
        <end position="54"/>
    </location>
</feature>
<accession>W9BET6</accession>
<name>W9BET6_9BACI</name>
<keyword evidence="1" id="KW-0472">Membrane</keyword>
<feature type="transmembrane region" description="Helical" evidence="1">
    <location>
        <begin position="61"/>
        <end position="78"/>
    </location>
</feature>